<accession>A0A6A5RVT9</accession>
<keyword evidence="3" id="KW-1185">Reference proteome</keyword>
<feature type="region of interest" description="Disordered" evidence="1">
    <location>
        <begin position="35"/>
        <end position="94"/>
    </location>
</feature>
<name>A0A6A5RVT9_9PLEO</name>
<dbReference type="GeneID" id="54346523"/>
<evidence type="ECO:0000256" key="1">
    <source>
        <dbReference type="SAM" id="MobiDB-lite"/>
    </source>
</evidence>
<dbReference type="Proteomes" id="UP000800082">
    <property type="component" value="Unassembled WGS sequence"/>
</dbReference>
<organism evidence="2 3">
    <name type="scientific">Didymella exigua CBS 183.55</name>
    <dbReference type="NCBI Taxonomy" id="1150837"/>
    <lineage>
        <taxon>Eukaryota</taxon>
        <taxon>Fungi</taxon>
        <taxon>Dikarya</taxon>
        <taxon>Ascomycota</taxon>
        <taxon>Pezizomycotina</taxon>
        <taxon>Dothideomycetes</taxon>
        <taxon>Pleosporomycetidae</taxon>
        <taxon>Pleosporales</taxon>
        <taxon>Pleosporineae</taxon>
        <taxon>Didymellaceae</taxon>
        <taxon>Didymella</taxon>
    </lineage>
</organism>
<dbReference type="OrthoDB" id="5416609at2759"/>
<feature type="compositionally biased region" description="Basic residues" evidence="1">
    <location>
        <begin position="67"/>
        <end position="78"/>
    </location>
</feature>
<protein>
    <submittedName>
        <fullName evidence="2">Uncharacterized protein</fullName>
    </submittedName>
</protein>
<dbReference type="RefSeq" id="XP_033451522.1">
    <property type="nucleotide sequence ID" value="XM_033588876.1"/>
</dbReference>
<feature type="compositionally biased region" description="Basic and acidic residues" evidence="1">
    <location>
        <begin position="43"/>
        <end position="53"/>
    </location>
</feature>
<gene>
    <name evidence="2" type="ORF">M421DRAFT_2784</name>
</gene>
<sequence length="190" mass="20491">MDHIAQLADDVFRGKGIVSSDGVEFDLSVLSTDLQTQELEESETGHDLSEREGQAIAPQKAGDKEKRRSKNARRRNKRKEAGTHILTDVSTNPPSEQTKISIEVIVPTDAEPIESSAGWSTPGDTGATASEQDRPLIVGLYGVSGAGKSRVLEQLASTLATHFDFVDGSALVDKNFGLAAFKKLDIEEQL</sequence>
<evidence type="ECO:0000313" key="2">
    <source>
        <dbReference type="EMBL" id="KAF1931274.1"/>
    </source>
</evidence>
<dbReference type="InterPro" id="IPR027417">
    <property type="entry name" value="P-loop_NTPase"/>
</dbReference>
<reference evidence="2" key="1">
    <citation type="journal article" date="2020" name="Stud. Mycol.">
        <title>101 Dothideomycetes genomes: a test case for predicting lifestyles and emergence of pathogens.</title>
        <authorList>
            <person name="Haridas S."/>
            <person name="Albert R."/>
            <person name="Binder M."/>
            <person name="Bloem J."/>
            <person name="Labutti K."/>
            <person name="Salamov A."/>
            <person name="Andreopoulos B."/>
            <person name="Baker S."/>
            <person name="Barry K."/>
            <person name="Bills G."/>
            <person name="Bluhm B."/>
            <person name="Cannon C."/>
            <person name="Castanera R."/>
            <person name="Culley D."/>
            <person name="Daum C."/>
            <person name="Ezra D."/>
            <person name="Gonzalez J."/>
            <person name="Henrissat B."/>
            <person name="Kuo A."/>
            <person name="Liang C."/>
            <person name="Lipzen A."/>
            <person name="Lutzoni F."/>
            <person name="Magnuson J."/>
            <person name="Mondo S."/>
            <person name="Nolan M."/>
            <person name="Ohm R."/>
            <person name="Pangilinan J."/>
            <person name="Park H.-J."/>
            <person name="Ramirez L."/>
            <person name="Alfaro M."/>
            <person name="Sun H."/>
            <person name="Tritt A."/>
            <person name="Yoshinaga Y."/>
            <person name="Zwiers L.-H."/>
            <person name="Turgeon B."/>
            <person name="Goodwin S."/>
            <person name="Spatafora J."/>
            <person name="Crous P."/>
            <person name="Grigoriev I."/>
        </authorList>
    </citation>
    <scope>NUCLEOTIDE SEQUENCE</scope>
    <source>
        <strain evidence="2">CBS 183.55</strain>
    </source>
</reference>
<proteinExistence type="predicted"/>
<evidence type="ECO:0000313" key="3">
    <source>
        <dbReference type="Proteomes" id="UP000800082"/>
    </source>
</evidence>
<dbReference type="AlphaFoldDB" id="A0A6A5RVT9"/>
<dbReference type="EMBL" id="ML978961">
    <property type="protein sequence ID" value="KAF1931274.1"/>
    <property type="molecule type" value="Genomic_DNA"/>
</dbReference>
<dbReference type="SUPFAM" id="SSF52540">
    <property type="entry name" value="P-loop containing nucleoside triphosphate hydrolases"/>
    <property type="match status" value="1"/>
</dbReference>